<protein>
    <submittedName>
        <fullName evidence="1">DUF2480 family protein</fullName>
    </submittedName>
</protein>
<organism evidence="1 2">
    <name type="scientific">Flammeovirga aprica JL-4</name>
    <dbReference type="NCBI Taxonomy" id="694437"/>
    <lineage>
        <taxon>Bacteria</taxon>
        <taxon>Pseudomonadati</taxon>
        <taxon>Bacteroidota</taxon>
        <taxon>Cytophagia</taxon>
        <taxon>Cytophagales</taxon>
        <taxon>Flammeovirgaceae</taxon>
        <taxon>Flammeovirga</taxon>
    </lineage>
</organism>
<evidence type="ECO:0000313" key="1">
    <source>
        <dbReference type="EMBL" id="NME70098.1"/>
    </source>
</evidence>
<dbReference type="Pfam" id="PF10652">
    <property type="entry name" value="DUF2480"/>
    <property type="match status" value="1"/>
</dbReference>
<proteinExistence type="predicted"/>
<gene>
    <name evidence="1" type="ORF">HHU12_19140</name>
</gene>
<dbReference type="InterPro" id="IPR018914">
    <property type="entry name" value="DUF2480"/>
</dbReference>
<dbReference type="Proteomes" id="UP000576082">
    <property type="component" value="Unassembled WGS sequence"/>
</dbReference>
<sequence length="171" mass="19716">MMDEIVNRVAQSALISFDLEDIRAEGERVLIDIKEQLFQGLILREKDFRAFIKEHDWSQYQDKHVAVTCSEDVVIPTWAYMLLTTRLEKYATTIVFGDLTRLEEKLFEKAIAALDTEQFVDKPVVVKGCSKEEVPVTAYVDITEKLRPIAKTIMFGEPCSTVPIYKKPRKK</sequence>
<name>A0A7X9RWM5_9BACT</name>
<dbReference type="EMBL" id="JABANE010000055">
    <property type="protein sequence ID" value="NME70098.1"/>
    <property type="molecule type" value="Genomic_DNA"/>
</dbReference>
<reference evidence="1 2" key="1">
    <citation type="submission" date="2020-04" db="EMBL/GenBank/DDBJ databases">
        <title>Flammeovirga sp. SR4, a novel species isolated from seawater.</title>
        <authorList>
            <person name="Wang X."/>
        </authorList>
    </citation>
    <scope>NUCLEOTIDE SEQUENCE [LARGE SCALE GENOMIC DNA]</scope>
    <source>
        <strain evidence="1 2">ATCC 23126</strain>
    </source>
</reference>
<accession>A0A7X9RWM5</accession>
<dbReference type="AlphaFoldDB" id="A0A7X9RWM5"/>
<comment type="caution">
    <text evidence="1">The sequence shown here is derived from an EMBL/GenBank/DDBJ whole genome shotgun (WGS) entry which is preliminary data.</text>
</comment>
<evidence type="ECO:0000313" key="2">
    <source>
        <dbReference type="Proteomes" id="UP000576082"/>
    </source>
</evidence>
<keyword evidence="2" id="KW-1185">Reference proteome</keyword>